<dbReference type="AlphaFoldDB" id="A0A117I0D1"/>
<reference evidence="1 2" key="1">
    <citation type="journal article" date="2016" name="Genome Announc.">
        <title>Draft Genome Sequence of Paenibacillus amylolyticus Heshi-A3, Isolated from Fermented Rice Bran in a Japanese Fermented Seafood Dish.</title>
        <authorList>
            <person name="Akuzawa S."/>
            <person name="Nagaoka J."/>
            <person name="Kanekatsu M."/>
            <person name="Kubota E."/>
            <person name="Ohtake R."/>
            <person name="Suzuki T."/>
            <person name="Kanesaki Y."/>
        </authorList>
    </citation>
    <scope>NUCLEOTIDE SEQUENCE [LARGE SCALE GENOMIC DNA]</scope>
    <source>
        <strain evidence="1 2">Heshi-A3</strain>
    </source>
</reference>
<protein>
    <submittedName>
        <fullName evidence="1">Uncharacterized protein</fullName>
    </submittedName>
</protein>
<name>A0A117I0D1_PAEAM</name>
<dbReference type="RefSeq" id="WP_062833318.1">
    <property type="nucleotide sequence ID" value="NZ_BCNV01000001.1"/>
</dbReference>
<dbReference type="Proteomes" id="UP000069697">
    <property type="component" value="Unassembled WGS sequence"/>
</dbReference>
<sequence>MDIVMTLEPHGWLDILVQPDQGEPIEIPVSFLSDAVEEIARQIVALHKGATEVTMTMQTEPGEYRFWIKKRSQVIVQFMVYEMSDNFSTEAVTEGRLLMSEELTLVKLTKLFYRELSKLKEMGPEEYQKRWSFEFPLNAYERIGRVVQIR</sequence>
<gene>
    <name evidence="1" type="ORF">PAHA3_0503</name>
</gene>
<evidence type="ECO:0000313" key="2">
    <source>
        <dbReference type="Proteomes" id="UP000069697"/>
    </source>
</evidence>
<evidence type="ECO:0000313" key="1">
    <source>
        <dbReference type="EMBL" id="GAS80433.1"/>
    </source>
</evidence>
<organism evidence="1 2">
    <name type="scientific">Paenibacillus amylolyticus</name>
    <dbReference type="NCBI Taxonomy" id="1451"/>
    <lineage>
        <taxon>Bacteria</taxon>
        <taxon>Bacillati</taxon>
        <taxon>Bacillota</taxon>
        <taxon>Bacilli</taxon>
        <taxon>Bacillales</taxon>
        <taxon>Paenibacillaceae</taxon>
        <taxon>Paenibacillus</taxon>
    </lineage>
</organism>
<comment type="caution">
    <text evidence="1">The sequence shown here is derived from an EMBL/GenBank/DDBJ whole genome shotgun (WGS) entry which is preliminary data.</text>
</comment>
<dbReference type="EMBL" id="BCNV01000001">
    <property type="protein sequence ID" value="GAS80433.1"/>
    <property type="molecule type" value="Genomic_DNA"/>
</dbReference>
<reference evidence="2" key="2">
    <citation type="submission" date="2016-01" db="EMBL/GenBank/DDBJ databases">
        <title>Draft Genome Sequence of Paenibacillus amylolyticus Heshi-A3 that Was Isolated from Fermented Rice Bran with Aging Salted Mackerel, Which Was Named Heshiko as Traditional Fermented Seafood in Japan.</title>
        <authorList>
            <person name="Akuzawa S."/>
            <person name="Nakagawa J."/>
            <person name="Kanekatsu T."/>
            <person name="Kubota E."/>
            <person name="Ohtake R."/>
            <person name="Suzuki T."/>
            <person name="Kanesaki Y."/>
        </authorList>
    </citation>
    <scope>NUCLEOTIDE SEQUENCE [LARGE SCALE GENOMIC DNA]</scope>
    <source>
        <strain evidence="2">Heshi-A3</strain>
    </source>
</reference>
<proteinExistence type="predicted"/>
<accession>A0A117I0D1</accession>